<proteinExistence type="predicted"/>
<organism evidence="1 2">
    <name type="scientific">Ceratodon purpureus</name>
    <name type="common">Fire moss</name>
    <name type="synonym">Dicranum purpureum</name>
    <dbReference type="NCBI Taxonomy" id="3225"/>
    <lineage>
        <taxon>Eukaryota</taxon>
        <taxon>Viridiplantae</taxon>
        <taxon>Streptophyta</taxon>
        <taxon>Embryophyta</taxon>
        <taxon>Bryophyta</taxon>
        <taxon>Bryophytina</taxon>
        <taxon>Bryopsida</taxon>
        <taxon>Dicranidae</taxon>
        <taxon>Pseudoditrichales</taxon>
        <taxon>Ditrichaceae</taxon>
        <taxon>Ceratodon</taxon>
    </lineage>
</organism>
<dbReference type="Proteomes" id="UP000822688">
    <property type="component" value="Chromosome 12"/>
</dbReference>
<name>A0A8T0G6A4_CERPU</name>
<feature type="non-terminal residue" evidence="1">
    <location>
        <position position="86"/>
    </location>
</feature>
<dbReference type="AlphaFoldDB" id="A0A8T0G6A4"/>
<keyword evidence="2" id="KW-1185">Reference proteome</keyword>
<protein>
    <submittedName>
        <fullName evidence="1">Uncharacterized protein</fullName>
    </submittedName>
</protein>
<accession>A0A8T0G6A4</accession>
<sequence>MAHKLASQAKSSKFRKKLLPAVRTALDDMGGAHLQQTSVEQNGVMQSIRCCTQIQNPLGRVGGSEVLVLPATAFVNISPQTVSSLV</sequence>
<evidence type="ECO:0000313" key="2">
    <source>
        <dbReference type="Proteomes" id="UP000822688"/>
    </source>
</evidence>
<evidence type="ECO:0000313" key="1">
    <source>
        <dbReference type="EMBL" id="KAG0554776.1"/>
    </source>
</evidence>
<reference evidence="1" key="1">
    <citation type="submission" date="2020-06" db="EMBL/GenBank/DDBJ databases">
        <title>WGS assembly of Ceratodon purpureus strain R40.</title>
        <authorList>
            <person name="Carey S.B."/>
            <person name="Jenkins J."/>
            <person name="Shu S."/>
            <person name="Lovell J.T."/>
            <person name="Sreedasyam A."/>
            <person name="Maumus F."/>
            <person name="Tiley G.P."/>
            <person name="Fernandez-Pozo N."/>
            <person name="Barry K."/>
            <person name="Chen C."/>
            <person name="Wang M."/>
            <person name="Lipzen A."/>
            <person name="Daum C."/>
            <person name="Saski C.A."/>
            <person name="Payton A.C."/>
            <person name="Mcbreen J.C."/>
            <person name="Conrad R.E."/>
            <person name="Kollar L.M."/>
            <person name="Olsson S."/>
            <person name="Huttunen S."/>
            <person name="Landis J.B."/>
            <person name="Wickett N.J."/>
            <person name="Johnson M.G."/>
            <person name="Rensing S.A."/>
            <person name="Grimwood J."/>
            <person name="Schmutz J."/>
            <person name="Mcdaniel S.F."/>
        </authorList>
    </citation>
    <scope>NUCLEOTIDE SEQUENCE</scope>
    <source>
        <strain evidence="1">R40</strain>
    </source>
</reference>
<comment type="caution">
    <text evidence="1">The sequence shown here is derived from an EMBL/GenBank/DDBJ whole genome shotgun (WGS) entry which is preliminary data.</text>
</comment>
<dbReference type="EMBL" id="CM026433">
    <property type="protein sequence ID" value="KAG0554776.1"/>
    <property type="molecule type" value="Genomic_DNA"/>
</dbReference>
<gene>
    <name evidence="1" type="ORF">KC19_12G117900</name>
</gene>